<dbReference type="RefSeq" id="WP_305107414.1">
    <property type="nucleotide sequence ID" value="NZ_JAUTWS010000050.1"/>
</dbReference>
<gene>
    <name evidence="1" type="ORF">Q7A36_29740</name>
</gene>
<sequence>MSNDVTDPVTGEVVDLAAMTDRALMEAIYRQQTVILGALLDVLGAAEANGKAMDEMLQAAKGPEKKGGKNPVAELREAIEGLVGAVREVPEQTAEAVDGRLEDTIRRSIGAE</sequence>
<evidence type="ECO:0000313" key="1">
    <source>
        <dbReference type="EMBL" id="MDO9712558.1"/>
    </source>
</evidence>
<reference evidence="1 2" key="1">
    <citation type="submission" date="2023-08" db="EMBL/GenBank/DDBJ databases">
        <title>The draft genome sequence of Paracraurococcus sp. LOR1-02.</title>
        <authorList>
            <person name="Kingkaew E."/>
            <person name="Tanasupawat S."/>
        </authorList>
    </citation>
    <scope>NUCLEOTIDE SEQUENCE [LARGE SCALE GENOMIC DNA]</scope>
    <source>
        <strain evidence="1 2">LOR1-02</strain>
    </source>
</reference>
<accession>A0ABT9E8N8</accession>
<name>A0ABT9E8N8_9PROT</name>
<proteinExistence type="predicted"/>
<protein>
    <submittedName>
        <fullName evidence="1">Uncharacterized protein</fullName>
    </submittedName>
</protein>
<organism evidence="1 2">
    <name type="scientific">Paracraurococcus lichenis</name>
    <dbReference type="NCBI Taxonomy" id="3064888"/>
    <lineage>
        <taxon>Bacteria</taxon>
        <taxon>Pseudomonadati</taxon>
        <taxon>Pseudomonadota</taxon>
        <taxon>Alphaproteobacteria</taxon>
        <taxon>Acetobacterales</taxon>
        <taxon>Roseomonadaceae</taxon>
        <taxon>Paracraurococcus</taxon>
    </lineage>
</organism>
<evidence type="ECO:0000313" key="2">
    <source>
        <dbReference type="Proteomes" id="UP001243009"/>
    </source>
</evidence>
<dbReference type="EMBL" id="JAUTWS010000050">
    <property type="protein sequence ID" value="MDO9712558.1"/>
    <property type="molecule type" value="Genomic_DNA"/>
</dbReference>
<comment type="caution">
    <text evidence="1">The sequence shown here is derived from an EMBL/GenBank/DDBJ whole genome shotgun (WGS) entry which is preliminary data.</text>
</comment>
<keyword evidence="2" id="KW-1185">Reference proteome</keyword>
<dbReference type="Proteomes" id="UP001243009">
    <property type="component" value="Unassembled WGS sequence"/>
</dbReference>